<evidence type="ECO:0000313" key="4">
    <source>
        <dbReference type="EMBL" id="RJP80250.1"/>
    </source>
</evidence>
<evidence type="ECO:0000313" key="6">
    <source>
        <dbReference type="Proteomes" id="UP000265600"/>
    </source>
</evidence>
<dbReference type="GO" id="GO:0000150">
    <property type="term" value="F:DNA strand exchange activity"/>
    <property type="evidence" value="ECO:0007669"/>
    <property type="project" value="InterPro"/>
</dbReference>
<feature type="domain" description="Resolvase/invertase-type recombinase catalytic" evidence="1">
    <location>
        <begin position="1"/>
        <end position="106"/>
    </location>
</feature>
<dbReference type="SMART" id="SM00857">
    <property type="entry name" value="Resolvase"/>
    <property type="match status" value="1"/>
</dbReference>
<reference evidence="2" key="3">
    <citation type="journal article" date="2020" name="J. Clin. Microbiol.">
        <title>Streptococcus pseudopneumoniae: Use of whole genome sequences to validate methods used for identification.</title>
        <authorList>
            <person name="Jensen C.S."/>
            <person name="Iversen K.H."/>
            <person name="Dargis R."/>
            <person name="Shewmaker P."/>
            <person name="Rasmussen S."/>
            <person name="Christensen J.J."/>
            <person name="Nielsen X.C."/>
        </authorList>
    </citation>
    <scope>NUCLEOTIDE SEQUENCE</scope>
    <source>
        <strain evidence="2">256-03</strain>
    </source>
</reference>
<dbReference type="SUPFAM" id="SSF53041">
    <property type="entry name" value="Resolvase-like"/>
    <property type="match status" value="1"/>
</dbReference>
<dbReference type="EMBL" id="JACSZI010000100">
    <property type="protein sequence ID" value="MBF9674578.1"/>
    <property type="molecule type" value="Genomic_DNA"/>
</dbReference>
<dbReference type="Gene3D" id="3.40.50.1390">
    <property type="entry name" value="Resolvase, N-terminal catalytic domain"/>
    <property type="match status" value="1"/>
</dbReference>
<dbReference type="AlphaFoldDB" id="A0A1S9ZIF3"/>
<dbReference type="PROSITE" id="PS51736">
    <property type="entry name" value="RECOMBINASES_3"/>
    <property type="match status" value="1"/>
</dbReference>
<comment type="caution">
    <text evidence="3">The sequence shown here is derived from an EMBL/GenBank/DDBJ whole genome shotgun (WGS) entry which is preliminary data.</text>
</comment>
<organism evidence="3 6">
    <name type="scientific">Streptococcus pseudopneumoniae</name>
    <dbReference type="NCBI Taxonomy" id="257758"/>
    <lineage>
        <taxon>Bacteria</taxon>
        <taxon>Bacillati</taxon>
        <taxon>Bacillota</taxon>
        <taxon>Bacilli</taxon>
        <taxon>Lactobacillales</taxon>
        <taxon>Streptococcaceae</taxon>
        <taxon>Streptococcus</taxon>
    </lineage>
</organism>
<dbReference type="Proteomes" id="UP000743672">
    <property type="component" value="Unassembled WGS sequence"/>
</dbReference>
<dbReference type="InterPro" id="IPR036162">
    <property type="entry name" value="Resolvase-like_N_sf"/>
</dbReference>
<gene>
    <name evidence="4" type="ORF">C5O68_08980</name>
    <name evidence="3" type="ORF">C5O69_05075</name>
    <name evidence="5" type="ORF">D6867_02240</name>
    <name evidence="2" type="ORF">IAI20_11220</name>
</gene>
<dbReference type="EMBL" id="PTTJ01000074">
    <property type="protein sequence ID" value="RJP13015.1"/>
    <property type="molecule type" value="Genomic_DNA"/>
</dbReference>
<evidence type="ECO:0000313" key="3">
    <source>
        <dbReference type="EMBL" id="RJP13015.1"/>
    </source>
</evidence>
<dbReference type="Proteomes" id="UP000266144">
    <property type="component" value="Unassembled WGS sequence"/>
</dbReference>
<dbReference type="Proteomes" id="UP000265600">
    <property type="component" value="Unassembled WGS sequence"/>
</dbReference>
<proteinExistence type="predicted"/>
<accession>A0A1S9ZIF3</accession>
<protein>
    <submittedName>
        <fullName evidence="2 3">Recombinase</fullName>
    </submittedName>
</protein>
<evidence type="ECO:0000259" key="1">
    <source>
        <dbReference type="PROSITE" id="PS51736"/>
    </source>
</evidence>
<dbReference type="InterPro" id="IPR006119">
    <property type="entry name" value="Resolv_N"/>
</dbReference>
<dbReference type="InterPro" id="IPR050639">
    <property type="entry name" value="SSR_resolvase"/>
</dbReference>
<dbReference type="EMBL" id="RAHZ01000011">
    <property type="protein sequence ID" value="RJY14592.1"/>
    <property type="molecule type" value="Genomic_DNA"/>
</dbReference>
<dbReference type="GO" id="GO:0003677">
    <property type="term" value="F:DNA binding"/>
    <property type="evidence" value="ECO:0007669"/>
    <property type="project" value="InterPro"/>
</dbReference>
<dbReference type="EMBL" id="PTQV01000057">
    <property type="protein sequence ID" value="RJP80250.1"/>
    <property type="molecule type" value="Genomic_DNA"/>
</dbReference>
<keyword evidence="8" id="KW-1185">Reference proteome</keyword>
<evidence type="ECO:0000313" key="8">
    <source>
        <dbReference type="Proteomes" id="UP000285038"/>
    </source>
</evidence>
<dbReference type="Proteomes" id="UP000285038">
    <property type="component" value="Unassembled WGS sequence"/>
</dbReference>
<dbReference type="PANTHER" id="PTHR30461:SF23">
    <property type="entry name" value="DNA RECOMBINASE-RELATED"/>
    <property type="match status" value="1"/>
</dbReference>
<sequence length="106" mass="12545">MLFAFEVEEKSIELSYEYVDDGYSGSNFERPNFKNMIDDLNKGKFSIIMVKDLSRFGREYIESGKYLQKIFLEKGIRFISVNDNYDSDNADVSDIHLRFVKITFLW</sequence>
<reference evidence="6 7" key="2">
    <citation type="submission" date="2018-02" db="EMBL/GenBank/DDBJ databases">
        <authorList>
            <person name="Handem S."/>
        </authorList>
    </citation>
    <scope>NUCLEOTIDE SEQUENCE [LARGE SCALE GENOMIC DNA]</scope>
    <source>
        <strain evidence="5 8">Spain2270</strain>
        <strain evidence="6">Spain3473</strain>
        <strain evidence="7">Spain939</strain>
    </source>
</reference>
<evidence type="ECO:0000313" key="5">
    <source>
        <dbReference type="EMBL" id="RJY14592.1"/>
    </source>
</evidence>
<name>A0A1S9ZIF3_9STRE</name>
<dbReference type="PANTHER" id="PTHR30461">
    <property type="entry name" value="DNA-INVERTASE FROM LAMBDOID PROPHAGE"/>
    <property type="match status" value="1"/>
</dbReference>
<evidence type="ECO:0000313" key="7">
    <source>
        <dbReference type="Proteomes" id="UP000266144"/>
    </source>
</evidence>
<evidence type="ECO:0000313" key="2">
    <source>
        <dbReference type="EMBL" id="MBF9674578.1"/>
    </source>
</evidence>
<dbReference type="Pfam" id="PF00239">
    <property type="entry name" value="Resolvase"/>
    <property type="match status" value="1"/>
</dbReference>
<reference evidence="3" key="1">
    <citation type="submission" date="2018-02" db="EMBL/GenBank/DDBJ databases">
        <authorList>
            <person name="Cohen D.B."/>
            <person name="Kent A.D."/>
        </authorList>
    </citation>
    <scope>NUCLEOTIDE SEQUENCE</scope>
    <source>
        <strain evidence="3">Spain3473</strain>
        <strain evidence="4">Spain939</strain>
    </source>
</reference>